<proteinExistence type="predicted"/>
<dbReference type="InterPro" id="IPR009057">
    <property type="entry name" value="Homeodomain-like_sf"/>
</dbReference>
<evidence type="ECO:0000313" key="8">
    <source>
        <dbReference type="Proteomes" id="UP000702954"/>
    </source>
</evidence>
<reference evidence="5 8" key="1">
    <citation type="journal article" date="2018" name="Int. J. Syst. Evol. Microbiol.">
        <title>Draft Genome Sequence of Faecalimonas umbilicata JCM 30896T, an Acetate-Producing Bacterium Isolated from Human Feces.</title>
        <authorList>
            <person name="Sakamoto M."/>
            <person name="Ikeyama N."/>
            <person name="Yuki M."/>
            <person name="Ohkuma M."/>
        </authorList>
    </citation>
    <scope>NUCLEOTIDE SEQUENCE [LARGE SCALE GENOMIC DNA]</scope>
    <source>
        <strain evidence="5 8">EGH7</strain>
    </source>
</reference>
<dbReference type="Gene3D" id="2.60.120.10">
    <property type="entry name" value="Jelly Rolls"/>
    <property type="match status" value="1"/>
</dbReference>
<evidence type="ECO:0000259" key="4">
    <source>
        <dbReference type="PROSITE" id="PS01124"/>
    </source>
</evidence>
<organism evidence="6 7">
    <name type="scientific">Faecalimonas umbilicata</name>
    <dbReference type="NCBI Taxonomy" id="1912855"/>
    <lineage>
        <taxon>Bacteria</taxon>
        <taxon>Bacillati</taxon>
        <taxon>Bacillota</taxon>
        <taxon>Clostridia</taxon>
        <taxon>Lachnospirales</taxon>
        <taxon>Lachnospiraceae</taxon>
        <taxon>Faecalimonas</taxon>
    </lineage>
</organism>
<dbReference type="PRINTS" id="PR00032">
    <property type="entry name" value="HTHARAC"/>
</dbReference>
<name>A0A4R3JGQ6_9FIRM</name>
<sequence length="292" mass="35038">MKKELRTQFLTRQHMVSKDFEIYYYSDTTLLKVENHAHNYYEFYFFLEGDVSIQIGSDIYPVQFGDIMLIPPHIYHHSIIHSSKVPYRRFIFWISQEYCNYLAQISPDYVYLMHHVQATHTYLYHNDRVSFNAVQSKALRLIEEMQSDKFGKEAQIPLSVNDLILHLNRMIYERLHPARQHEGLALYQNISQYIEEHLNEDLSLDRLAREFYVSKYHIAHIFKDSIGISVHQYITKKRLDQCREAILGNMSITEIYQLFGFRDYSSFYRAFKKEYGISPKDYRDMNSLILNH</sequence>
<dbReference type="EMBL" id="BHEO01000002">
    <property type="protein sequence ID" value="GBU03791.1"/>
    <property type="molecule type" value="Genomic_DNA"/>
</dbReference>
<evidence type="ECO:0000313" key="7">
    <source>
        <dbReference type="Proteomes" id="UP000294613"/>
    </source>
</evidence>
<protein>
    <submittedName>
        <fullName evidence="5">AraC family transcriptional regulator</fullName>
    </submittedName>
    <submittedName>
        <fullName evidence="6">AraC-like DNA-binding protein</fullName>
    </submittedName>
</protein>
<dbReference type="SMART" id="SM00342">
    <property type="entry name" value="HTH_ARAC"/>
    <property type="match status" value="1"/>
</dbReference>
<dbReference type="PANTHER" id="PTHR43280">
    <property type="entry name" value="ARAC-FAMILY TRANSCRIPTIONAL REGULATOR"/>
    <property type="match status" value="1"/>
</dbReference>
<evidence type="ECO:0000256" key="2">
    <source>
        <dbReference type="ARBA" id="ARBA00023125"/>
    </source>
</evidence>
<accession>A0A4R3JGQ6</accession>
<dbReference type="RefSeq" id="WP_008977200.1">
    <property type="nucleotide sequence ID" value="NZ_AP031411.1"/>
</dbReference>
<dbReference type="SUPFAM" id="SSF51215">
    <property type="entry name" value="Regulatory protein AraC"/>
    <property type="match status" value="1"/>
</dbReference>
<dbReference type="InterPro" id="IPR014710">
    <property type="entry name" value="RmlC-like_jellyroll"/>
</dbReference>
<gene>
    <name evidence="6" type="ORF">EDD74_12615</name>
    <name evidence="5" type="ORF">FAEUMB_03320</name>
</gene>
<evidence type="ECO:0000256" key="3">
    <source>
        <dbReference type="ARBA" id="ARBA00023163"/>
    </source>
</evidence>
<keyword evidence="8" id="KW-1185">Reference proteome</keyword>
<dbReference type="Pfam" id="PF07883">
    <property type="entry name" value="Cupin_2"/>
    <property type="match status" value="1"/>
</dbReference>
<dbReference type="InterPro" id="IPR013096">
    <property type="entry name" value="Cupin_2"/>
</dbReference>
<dbReference type="GO" id="GO:0003700">
    <property type="term" value="F:DNA-binding transcription factor activity"/>
    <property type="evidence" value="ECO:0007669"/>
    <property type="project" value="InterPro"/>
</dbReference>
<dbReference type="Proteomes" id="UP000702954">
    <property type="component" value="Unassembled WGS sequence"/>
</dbReference>
<keyword evidence="1" id="KW-0805">Transcription regulation</keyword>
<dbReference type="InterPro" id="IPR020449">
    <property type="entry name" value="Tscrpt_reg_AraC-type_HTH"/>
</dbReference>
<feature type="domain" description="HTH araC/xylS-type" evidence="4">
    <location>
        <begin position="188"/>
        <end position="285"/>
    </location>
</feature>
<reference evidence="6 7" key="2">
    <citation type="submission" date="2019-03" db="EMBL/GenBank/DDBJ databases">
        <title>Genomic Encyclopedia of Type Strains, Phase IV (KMG-IV): sequencing the most valuable type-strain genomes for metagenomic binning, comparative biology and taxonomic classification.</title>
        <authorList>
            <person name="Goeker M."/>
        </authorList>
    </citation>
    <scope>NUCLEOTIDE SEQUENCE [LARGE SCALE GENOMIC DNA]</scope>
    <source>
        <strain evidence="6 7">DSM 103426</strain>
    </source>
</reference>
<dbReference type="AlphaFoldDB" id="A0A4R3JGQ6"/>
<evidence type="ECO:0000313" key="6">
    <source>
        <dbReference type="EMBL" id="TCS64406.1"/>
    </source>
</evidence>
<comment type="caution">
    <text evidence="6">The sequence shown here is derived from an EMBL/GenBank/DDBJ whole genome shotgun (WGS) entry which is preliminary data.</text>
</comment>
<keyword evidence="2 6" id="KW-0238">DNA-binding</keyword>
<dbReference type="GeneID" id="97508211"/>
<dbReference type="Proteomes" id="UP000294613">
    <property type="component" value="Unassembled WGS sequence"/>
</dbReference>
<dbReference type="PROSITE" id="PS01124">
    <property type="entry name" value="HTH_ARAC_FAMILY_2"/>
    <property type="match status" value="1"/>
</dbReference>
<evidence type="ECO:0000256" key="1">
    <source>
        <dbReference type="ARBA" id="ARBA00023015"/>
    </source>
</evidence>
<dbReference type="GO" id="GO:0043565">
    <property type="term" value="F:sequence-specific DNA binding"/>
    <property type="evidence" value="ECO:0007669"/>
    <property type="project" value="InterPro"/>
</dbReference>
<dbReference type="Gene3D" id="1.10.10.60">
    <property type="entry name" value="Homeodomain-like"/>
    <property type="match status" value="2"/>
</dbReference>
<evidence type="ECO:0000313" key="5">
    <source>
        <dbReference type="EMBL" id="GBU03791.1"/>
    </source>
</evidence>
<keyword evidence="3" id="KW-0804">Transcription</keyword>
<dbReference type="EMBL" id="SLZV01000026">
    <property type="protein sequence ID" value="TCS64406.1"/>
    <property type="molecule type" value="Genomic_DNA"/>
</dbReference>
<dbReference type="PANTHER" id="PTHR43280:SF2">
    <property type="entry name" value="HTH-TYPE TRANSCRIPTIONAL REGULATOR EXSA"/>
    <property type="match status" value="1"/>
</dbReference>
<dbReference type="InterPro" id="IPR018060">
    <property type="entry name" value="HTH_AraC"/>
</dbReference>
<dbReference type="InterPro" id="IPR037923">
    <property type="entry name" value="HTH-like"/>
</dbReference>
<dbReference type="Pfam" id="PF12833">
    <property type="entry name" value="HTH_18"/>
    <property type="match status" value="1"/>
</dbReference>
<dbReference type="SUPFAM" id="SSF46689">
    <property type="entry name" value="Homeodomain-like"/>
    <property type="match status" value="2"/>
</dbReference>